<dbReference type="PANTHER" id="PTHR30154">
    <property type="entry name" value="LEUCINE-RESPONSIVE REGULATORY PROTEIN"/>
    <property type="match status" value="1"/>
</dbReference>
<dbReference type="AlphaFoldDB" id="A0A126V364"/>
<dbReference type="PANTHER" id="PTHR30154:SF34">
    <property type="entry name" value="TRANSCRIPTIONAL REGULATOR AZLB"/>
    <property type="match status" value="1"/>
</dbReference>
<feature type="domain" description="HTH asnC-type" evidence="4">
    <location>
        <begin position="1"/>
        <end position="67"/>
    </location>
</feature>
<dbReference type="InterPro" id="IPR019887">
    <property type="entry name" value="Tscrpt_reg_AsnC/Lrp_C"/>
</dbReference>
<gene>
    <name evidence="5" type="ORF">RC74_17160</name>
</gene>
<dbReference type="PROSITE" id="PS50956">
    <property type="entry name" value="HTH_ASNC_2"/>
    <property type="match status" value="1"/>
</dbReference>
<evidence type="ECO:0000256" key="1">
    <source>
        <dbReference type="ARBA" id="ARBA00023015"/>
    </source>
</evidence>
<evidence type="ECO:0000259" key="4">
    <source>
        <dbReference type="PROSITE" id="PS50956"/>
    </source>
</evidence>
<dbReference type="GO" id="GO:0043200">
    <property type="term" value="P:response to amino acid"/>
    <property type="evidence" value="ECO:0007669"/>
    <property type="project" value="TreeGrafter"/>
</dbReference>
<dbReference type="SUPFAM" id="SSF54909">
    <property type="entry name" value="Dimeric alpha+beta barrel"/>
    <property type="match status" value="1"/>
</dbReference>
<evidence type="ECO:0000256" key="2">
    <source>
        <dbReference type="ARBA" id="ARBA00023125"/>
    </source>
</evidence>
<dbReference type="KEGG" id="hat:RC74_17160"/>
<organism evidence="5 6">
    <name type="scientific">Falsihalocynthiibacter arcticus</name>
    <dbReference type="NCBI Taxonomy" id="1579316"/>
    <lineage>
        <taxon>Bacteria</taxon>
        <taxon>Pseudomonadati</taxon>
        <taxon>Pseudomonadota</taxon>
        <taxon>Alphaproteobacteria</taxon>
        <taxon>Rhodobacterales</taxon>
        <taxon>Roseobacteraceae</taxon>
        <taxon>Falsihalocynthiibacter</taxon>
    </lineage>
</organism>
<accession>A0A126V364</accession>
<reference evidence="5 6" key="1">
    <citation type="submission" date="2016-02" db="EMBL/GenBank/DDBJ databases">
        <title>Complete genome sequence of Halocynthiibacter arcticus PAMC 20958t from arctic marine sediment.</title>
        <authorList>
            <person name="Lee Y.M."/>
            <person name="Baek K."/>
            <person name="Lee H.K."/>
            <person name="Shin S.C."/>
        </authorList>
    </citation>
    <scope>NUCLEOTIDE SEQUENCE [LARGE SCALE GENOMIC DNA]</scope>
    <source>
        <strain evidence="5">PAMC 20958</strain>
    </source>
</reference>
<name>A0A126V364_9RHOB</name>
<dbReference type="SMART" id="SM00344">
    <property type="entry name" value="HTH_ASNC"/>
    <property type="match status" value="1"/>
</dbReference>
<dbReference type="Gene3D" id="3.30.70.920">
    <property type="match status" value="1"/>
</dbReference>
<keyword evidence="3" id="KW-0804">Transcription</keyword>
<dbReference type="RefSeq" id="WP_039003594.1">
    <property type="nucleotide sequence ID" value="NZ_CP014327.1"/>
</dbReference>
<dbReference type="GO" id="GO:0043565">
    <property type="term" value="F:sequence-specific DNA binding"/>
    <property type="evidence" value="ECO:0007669"/>
    <property type="project" value="InterPro"/>
</dbReference>
<dbReference type="Pfam" id="PF13404">
    <property type="entry name" value="HTH_AsnC-type"/>
    <property type="match status" value="1"/>
</dbReference>
<dbReference type="Gene3D" id="1.10.10.10">
    <property type="entry name" value="Winged helix-like DNA-binding domain superfamily/Winged helix DNA-binding domain"/>
    <property type="match status" value="1"/>
</dbReference>
<dbReference type="Proteomes" id="UP000070371">
    <property type="component" value="Chromosome"/>
</dbReference>
<keyword evidence="6" id="KW-1185">Reference proteome</keyword>
<dbReference type="InterPro" id="IPR019888">
    <property type="entry name" value="Tscrpt_reg_AsnC-like"/>
</dbReference>
<sequence length="146" mass="16461">MDELDRNLIAALRKNARKTLSELAAELKTSRTTARARMERLVARGDIVDFTVRLREDVAQAPVRGLMMLGIEGRGTHKVLHQLLGQNSVREVHSTNGKWDLIVEINADSLEAFDRVLSDIRRIEGVQTSETNLLLTTRSMRSQQVV</sequence>
<dbReference type="PRINTS" id="PR00033">
    <property type="entry name" value="HTHASNC"/>
</dbReference>
<evidence type="ECO:0000313" key="5">
    <source>
        <dbReference type="EMBL" id="AML52758.1"/>
    </source>
</evidence>
<keyword evidence="2" id="KW-0238">DNA-binding</keyword>
<dbReference type="OrthoDB" id="9809462at2"/>
<dbReference type="GO" id="GO:0005829">
    <property type="term" value="C:cytosol"/>
    <property type="evidence" value="ECO:0007669"/>
    <property type="project" value="TreeGrafter"/>
</dbReference>
<dbReference type="EMBL" id="CP014327">
    <property type="protein sequence ID" value="AML52758.1"/>
    <property type="molecule type" value="Genomic_DNA"/>
</dbReference>
<dbReference type="InterPro" id="IPR036388">
    <property type="entry name" value="WH-like_DNA-bd_sf"/>
</dbReference>
<dbReference type="STRING" id="1579316.RC74_17160"/>
<dbReference type="SUPFAM" id="SSF46785">
    <property type="entry name" value="Winged helix' DNA-binding domain"/>
    <property type="match status" value="1"/>
</dbReference>
<keyword evidence="1" id="KW-0805">Transcription regulation</keyword>
<dbReference type="Pfam" id="PF01037">
    <property type="entry name" value="AsnC_trans_reg"/>
    <property type="match status" value="1"/>
</dbReference>
<evidence type="ECO:0000256" key="3">
    <source>
        <dbReference type="ARBA" id="ARBA00023163"/>
    </source>
</evidence>
<dbReference type="InterPro" id="IPR011008">
    <property type="entry name" value="Dimeric_a/b-barrel"/>
</dbReference>
<dbReference type="InterPro" id="IPR000485">
    <property type="entry name" value="AsnC-type_HTH_dom"/>
</dbReference>
<evidence type="ECO:0000313" key="6">
    <source>
        <dbReference type="Proteomes" id="UP000070371"/>
    </source>
</evidence>
<proteinExistence type="predicted"/>
<protein>
    <submittedName>
        <fullName evidence="5">AsnC family transcriptional regulator</fullName>
    </submittedName>
</protein>
<dbReference type="InterPro" id="IPR036390">
    <property type="entry name" value="WH_DNA-bd_sf"/>
</dbReference>